<evidence type="ECO:0000313" key="3">
    <source>
        <dbReference type="Proteomes" id="UP000054725"/>
    </source>
</evidence>
<dbReference type="PATRIC" id="fig|45070.6.peg.1640"/>
<evidence type="ECO:0000313" key="2">
    <source>
        <dbReference type="EMBL" id="KTD36580.1"/>
    </source>
</evidence>
<protein>
    <submittedName>
        <fullName evidence="2">Uncharacterized protein</fullName>
    </submittedName>
</protein>
<dbReference type="AlphaFoldDB" id="A0A0W0WWE5"/>
<dbReference type="OrthoDB" id="5653724at2"/>
<dbReference type="Proteomes" id="UP000054725">
    <property type="component" value="Unassembled WGS sequence"/>
</dbReference>
<gene>
    <name evidence="2" type="ORF">Lnau_1564</name>
</gene>
<dbReference type="EMBL" id="LNYO01000013">
    <property type="protein sequence ID" value="KTD36580.1"/>
    <property type="molecule type" value="Genomic_DNA"/>
</dbReference>
<feature type="transmembrane region" description="Helical" evidence="1">
    <location>
        <begin position="84"/>
        <end position="104"/>
    </location>
</feature>
<accession>A0A0W0WWE5</accession>
<keyword evidence="1" id="KW-0812">Transmembrane</keyword>
<proteinExistence type="predicted"/>
<evidence type="ECO:0000256" key="1">
    <source>
        <dbReference type="SAM" id="Phobius"/>
    </source>
</evidence>
<sequence length="273" mass="31076">MTGFFKYKISTRRIAIPRDSEGKMEAFDADNEQHLAVINSGVARFKEALPQMRKLDREILLGASIATIAIGLNMASTFPFFPYVYFSFTAAIVGTAIVCHGFTARSMFVDKYLKIFNELKEIHQWVSESRETKHWNGIEYWYAIRKKPVQDMILTLGPWVPKEFIKTWNEEDLIPSNVPQMIRKRTPGRQVIELTPEFIEKLAELASGQVQAVNSEYRYYGDNNVRDYAIIAEEYWQRSKIVAARLADGATNIASKGGELMVALAATPKPHNS</sequence>
<keyword evidence="1" id="KW-0472">Membrane</keyword>
<reference evidence="2 3" key="1">
    <citation type="submission" date="2015-11" db="EMBL/GenBank/DDBJ databases">
        <title>Genomic analysis of 38 Legionella species identifies large and diverse effector repertoires.</title>
        <authorList>
            <person name="Burstein D."/>
            <person name="Amaro F."/>
            <person name="Zusman T."/>
            <person name="Lifshitz Z."/>
            <person name="Cohen O."/>
            <person name="Gilbert J.A."/>
            <person name="Pupko T."/>
            <person name="Shuman H.A."/>
            <person name="Segal G."/>
        </authorList>
    </citation>
    <scope>NUCLEOTIDE SEQUENCE [LARGE SCALE GENOMIC DNA]</scope>
    <source>
        <strain evidence="2 3">ATCC 49506</strain>
    </source>
</reference>
<keyword evidence="1" id="KW-1133">Transmembrane helix</keyword>
<keyword evidence="3" id="KW-1185">Reference proteome</keyword>
<dbReference type="RefSeq" id="WP_058504563.1">
    <property type="nucleotide sequence ID" value="NZ_CAAAIF010000009.1"/>
</dbReference>
<organism evidence="2 3">
    <name type="scientific">Legionella nautarum</name>
    <dbReference type="NCBI Taxonomy" id="45070"/>
    <lineage>
        <taxon>Bacteria</taxon>
        <taxon>Pseudomonadati</taxon>
        <taxon>Pseudomonadota</taxon>
        <taxon>Gammaproteobacteria</taxon>
        <taxon>Legionellales</taxon>
        <taxon>Legionellaceae</taxon>
        <taxon>Legionella</taxon>
    </lineage>
</organism>
<feature type="transmembrane region" description="Helical" evidence="1">
    <location>
        <begin position="59"/>
        <end position="78"/>
    </location>
</feature>
<name>A0A0W0WWE5_9GAMM</name>
<comment type="caution">
    <text evidence="2">The sequence shown here is derived from an EMBL/GenBank/DDBJ whole genome shotgun (WGS) entry which is preliminary data.</text>
</comment>